<feature type="domain" description="HTH cro/C1-type" evidence="2">
    <location>
        <begin position="14"/>
        <end position="68"/>
    </location>
</feature>
<dbReference type="InterPro" id="IPR010982">
    <property type="entry name" value="Lambda_DNA-bd_dom_sf"/>
</dbReference>
<dbReference type="GO" id="GO:0005829">
    <property type="term" value="C:cytosol"/>
    <property type="evidence" value="ECO:0007669"/>
    <property type="project" value="TreeGrafter"/>
</dbReference>
<dbReference type="Gene3D" id="1.10.260.40">
    <property type="entry name" value="lambda repressor-like DNA-binding domains"/>
    <property type="match status" value="1"/>
</dbReference>
<dbReference type="Pfam" id="PF13560">
    <property type="entry name" value="HTH_31"/>
    <property type="match status" value="1"/>
</dbReference>
<keyword evidence="1" id="KW-0238">DNA-binding</keyword>
<dbReference type="GO" id="GO:0003700">
    <property type="term" value="F:DNA-binding transcription factor activity"/>
    <property type="evidence" value="ECO:0007669"/>
    <property type="project" value="TreeGrafter"/>
</dbReference>
<dbReference type="EMBL" id="JAHJDP010000095">
    <property type="protein sequence ID" value="MBU2692525.1"/>
    <property type="molecule type" value="Genomic_DNA"/>
</dbReference>
<organism evidence="3 4">
    <name type="scientific">Eiseniibacteriota bacterium</name>
    <dbReference type="NCBI Taxonomy" id="2212470"/>
    <lineage>
        <taxon>Bacteria</taxon>
        <taxon>Candidatus Eiseniibacteriota</taxon>
    </lineage>
</organism>
<dbReference type="SUPFAM" id="SSF47413">
    <property type="entry name" value="lambda repressor-like DNA-binding domains"/>
    <property type="match status" value="1"/>
</dbReference>
<reference evidence="3" key="1">
    <citation type="submission" date="2021-05" db="EMBL/GenBank/DDBJ databases">
        <title>Energy efficiency and biological interactions define the core microbiome of deep oligotrophic groundwater.</title>
        <authorList>
            <person name="Mehrshad M."/>
            <person name="Lopez-Fernandez M."/>
            <person name="Bell E."/>
            <person name="Bernier-Latmani R."/>
            <person name="Bertilsson S."/>
            <person name="Dopson M."/>
        </authorList>
    </citation>
    <scope>NUCLEOTIDE SEQUENCE</scope>
    <source>
        <strain evidence="3">Modern_marine.mb.64</strain>
    </source>
</reference>
<dbReference type="SMART" id="SM00530">
    <property type="entry name" value="HTH_XRE"/>
    <property type="match status" value="1"/>
</dbReference>
<evidence type="ECO:0000313" key="4">
    <source>
        <dbReference type="Proteomes" id="UP000777784"/>
    </source>
</evidence>
<name>A0A948RWV8_UNCEI</name>
<dbReference type="PANTHER" id="PTHR46797">
    <property type="entry name" value="HTH-TYPE TRANSCRIPTIONAL REGULATOR"/>
    <property type="match status" value="1"/>
</dbReference>
<protein>
    <submittedName>
        <fullName evidence="3">Helix-turn-helix domain-containing protein</fullName>
    </submittedName>
</protein>
<evidence type="ECO:0000313" key="3">
    <source>
        <dbReference type="EMBL" id="MBU2692525.1"/>
    </source>
</evidence>
<sequence length="187" mass="20712">MMAKTMCRLLGQKLRRIREARGFVLKDVEQISGISATHISEIERARTAPTVQLLDRLAQALQVSTACLLELPPLDSPHIHSSGHRRILESPDGLASLERLSEIWSFSALELHRIHLKAEGILSGEVPPTEDLIIVINGEIQAWVDGDGRQLTTGMGLHACTRDRIILSNKSGGTVELLWATRSVYCY</sequence>
<comment type="caution">
    <text evidence="3">The sequence shown here is derived from an EMBL/GenBank/DDBJ whole genome shotgun (WGS) entry which is preliminary data.</text>
</comment>
<dbReference type="AlphaFoldDB" id="A0A948RWV8"/>
<dbReference type="Proteomes" id="UP000777784">
    <property type="component" value="Unassembled WGS sequence"/>
</dbReference>
<dbReference type="InterPro" id="IPR011051">
    <property type="entry name" value="RmlC_Cupin_sf"/>
</dbReference>
<dbReference type="GO" id="GO:0003677">
    <property type="term" value="F:DNA binding"/>
    <property type="evidence" value="ECO:0007669"/>
    <property type="project" value="UniProtKB-KW"/>
</dbReference>
<dbReference type="CDD" id="cd00093">
    <property type="entry name" value="HTH_XRE"/>
    <property type="match status" value="1"/>
</dbReference>
<evidence type="ECO:0000256" key="1">
    <source>
        <dbReference type="ARBA" id="ARBA00023125"/>
    </source>
</evidence>
<dbReference type="InterPro" id="IPR050807">
    <property type="entry name" value="TransReg_Diox_bact_type"/>
</dbReference>
<dbReference type="PANTHER" id="PTHR46797:SF1">
    <property type="entry name" value="METHYLPHOSPHONATE SYNTHASE"/>
    <property type="match status" value="1"/>
</dbReference>
<evidence type="ECO:0000259" key="2">
    <source>
        <dbReference type="PROSITE" id="PS50943"/>
    </source>
</evidence>
<proteinExistence type="predicted"/>
<dbReference type="InterPro" id="IPR001387">
    <property type="entry name" value="Cro/C1-type_HTH"/>
</dbReference>
<gene>
    <name evidence="3" type="ORF">KJ970_16535</name>
</gene>
<dbReference type="PROSITE" id="PS50943">
    <property type="entry name" value="HTH_CROC1"/>
    <property type="match status" value="1"/>
</dbReference>
<accession>A0A948RWV8</accession>
<dbReference type="SUPFAM" id="SSF51182">
    <property type="entry name" value="RmlC-like cupins"/>
    <property type="match status" value="1"/>
</dbReference>